<comment type="caution">
    <text evidence="1">The sequence shown here is derived from an EMBL/GenBank/DDBJ whole genome shotgun (WGS) entry which is preliminary data.</text>
</comment>
<evidence type="ECO:0000313" key="1">
    <source>
        <dbReference type="EMBL" id="KAH7905604.1"/>
    </source>
</evidence>
<gene>
    <name evidence="1" type="ORF">BJ138DRAFT_1183559</name>
</gene>
<reference evidence="1" key="1">
    <citation type="journal article" date="2021" name="New Phytol.">
        <title>Evolutionary innovations through gain and loss of genes in the ectomycorrhizal Boletales.</title>
        <authorList>
            <person name="Wu G."/>
            <person name="Miyauchi S."/>
            <person name="Morin E."/>
            <person name="Kuo A."/>
            <person name="Drula E."/>
            <person name="Varga T."/>
            <person name="Kohler A."/>
            <person name="Feng B."/>
            <person name="Cao Y."/>
            <person name="Lipzen A."/>
            <person name="Daum C."/>
            <person name="Hundley H."/>
            <person name="Pangilinan J."/>
            <person name="Johnson J."/>
            <person name="Barry K."/>
            <person name="LaButti K."/>
            <person name="Ng V."/>
            <person name="Ahrendt S."/>
            <person name="Min B."/>
            <person name="Choi I.G."/>
            <person name="Park H."/>
            <person name="Plett J.M."/>
            <person name="Magnuson J."/>
            <person name="Spatafora J.W."/>
            <person name="Nagy L.G."/>
            <person name="Henrissat B."/>
            <person name="Grigoriev I.V."/>
            <person name="Yang Z.L."/>
            <person name="Xu J."/>
            <person name="Martin F.M."/>
        </authorList>
    </citation>
    <scope>NUCLEOTIDE SEQUENCE</scope>
    <source>
        <strain evidence="1">ATCC 28755</strain>
    </source>
</reference>
<protein>
    <submittedName>
        <fullName evidence="1">Ribonuclease H-like domain-containing protein</fullName>
    </submittedName>
</protein>
<evidence type="ECO:0000313" key="2">
    <source>
        <dbReference type="Proteomes" id="UP000790377"/>
    </source>
</evidence>
<keyword evidence="2" id="KW-1185">Reference proteome</keyword>
<organism evidence="1 2">
    <name type="scientific">Hygrophoropsis aurantiaca</name>
    <dbReference type="NCBI Taxonomy" id="72124"/>
    <lineage>
        <taxon>Eukaryota</taxon>
        <taxon>Fungi</taxon>
        <taxon>Dikarya</taxon>
        <taxon>Basidiomycota</taxon>
        <taxon>Agaricomycotina</taxon>
        <taxon>Agaricomycetes</taxon>
        <taxon>Agaricomycetidae</taxon>
        <taxon>Boletales</taxon>
        <taxon>Coniophorineae</taxon>
        <taxon>Hygrophoropsidaceae</taxon>
        <taxon>Hygrophoropsis</taxon>
    </lineage>
</organism>
<dbReference type="Proteomes" id="UP000790377">
    <property type="component" value="Unassembled WGS sequence"/>
</dbReference>
<sequence>MSANPSKTVEVFDTKSATELFFATTGKITPDLRSQILPDANLSVPTFSSFPIPSLCAPETTYPPVNFYFTDDNPNCTALVESDFISSLRTRVIPGTTIIAQLLEHAPAAWQNGSRSVVYAHIDDTITKTYPFQSINDPDTPVLKEFPGDMSDDPLPTRRSFAKTTGRPKTTLLDQLSKPCHERDSLKQRFRCVGDHCEQSWAAPQNRQRILRHASSCHRIPVDLRRAANELLSSDSVGARVEKLELEETQKHLENPTNKRQKLNHGSQIQPPPSSMEVGFAAHGRKQLQKKLDFAITKLICAASLPPTIANYAEWKEVFAIANSAYNPPCGSTIAETHIPGEAARVRKLSITYLKTQFDLTISYDGGTTKFPQSVYTVHFTTPDGRSFLIEGEESTETSHTGEHICGMLLNAMDLVGRERFSGISSDSTGNTRLARELVCAAMIKNLRSVITFFRKSSYASGKLTGMRKRMKIPRGLDGIGKTRFATICSSAISLEQCLPAVRELISSGIVKMPPKKAHIHNLFEKDSLKGLMFEIQLKRFISIESPFMKCITCHESSQSNPADVFKSWIAINGTLKQVLNDPKSDFSAEESGQIRAIANQRFNAQIQEAPTDCYISAFYLDPRYVHSNILHRHPNPLALTISIPARSSLTATGDASSTDLHVPNHVVYLRVLKYLKAVFAAEFKSQHNPILQDLSPHDARERFTRQFERYARGQYPFNTELLKDQTVLAWWTHLTKIPEGSVLACIAKKIYSVKPCSMPDERTVSVFTRMNSPLRNRQEVRTLVDMTQIRQWHMYDPTKYETLERPTLDFCDIKSVIFGSTKASDSLSREHDLRGSSLVIGEGDECEEVDDDEKTSWMEETVFVPEEASQFDVEVDINLDAPTLLRILADEPLEGAPNVEPP</sequence>
<name>A0ACB7ZWT6_9AGAM</name>
<dbReference type="EMBL" id="MU268156">
    <property type="protein sequence ID" value="KAH7905604.1"/>
    <property type="molecule type" value="Genomic_DNA"/>
</dbReference>
<accession>A0ACB7ZWT6</accession>
<proteinExistence type="predicted"/>